<dbReference type="Proteomes" id="UP000295680">
    <property type="component" value="Unassembled WGS sequence"/>
</dbReference>
<organism evidence="1 2">
    <name type="scientific">Actinocrispum wychmicini</name>
    <dbReference type="NCBI Taxonomy" id="1213861"/>
    <lineage>
        <taxon>Bacteria</taxon>
        <taxon>Bacillati</taxon>
        <taxon>Actinomycetota</taxon>
        <taxon>Actinomycetes</taxon>
        <taxon>Pseudonocardiales</taxon>
        <taxon>Pseudonocardiaceae</taxon>
        <taxon>Actinocrispum</taxon>
    </lineage>
</organism>
<dbReference type="EMBL" id="SLWS01000015">
    <property type="protein sequence ID" value="TCO48825.1"/>
    <property type="molecule type" value="Genomic_DNA"/>
</dbReference>
<keyword evidence="2" id="KW-1185">Reference proteome</keyword>
<protein>
    <submittedName>
        <fullName evidence="1">Uncharacterized protein</fullName>
    </submittedName>
</protein>
<proteinExistence type="predicted"/>
<evidence type="ECO:0000313" key="2">
    <source>
        <dbReference type="Proteomes" id="UP000295680"/>
    </source>
</evidence>
<dbReference type="AlphaFoldDB" id="A0A4R2J0Q8"/>
<accession>A0A4R2J0Q8</accession>
<name>A0A4R2J0Q8_9PSEU</name>
<evidence type="ECO:0000313" key="1">
    <source>
        <dbReference type="EMBL" id="TCO48825.1"/>
    </source>
</evidence>
<gene>
    <name evidence="1" type="ORF">EV192_11546</name>
</gene>
<dbReference type="RefSeq" id="WP_132125185.1">
    <property type="nucleotide sequence ID" value="NZ_SLWS01000015.1"/>
</dbReference>
<sequence>MAREVGTDTVQEVAETAVHHLSRIATIVATAARDIVSELGELFSDVAEAAATRRVDPSEPPVEE</sequence>
<comment type="caution">
    <text evidence="1">The sequence shown here is derived from an EMBL/GenBank/DDBJ whole genome shotgun (WGS) entry which is preliminary data.</text>
</comment>
<reference evidence="1 2" key="1">
    <citation type="submission" date="2019-03" db="EMBL/GenBank/DDBJ databases">
        <title>Genomic Encyclopedia of Type Strains, Phase IV (KMG-IV): sequencing the most valuable type-strain genomes for metagenomic binning, comparative biology and taxonomic classification.</title>
        <authorList>
            <person name="Goeker M."/>
        </authorList>
    </citation>
    <scope>NUCLEOTIDE SEQUENCE [LARGE SCALE GENOMIC DNA]</scope>
    <source>
        <strain evidence="1 2">DSM 45934</strain>
    </source>
</reference>